<keyword evidence="1" id="KW-0175">Coiled coil</keyword>
<keyword evidence="2" id="KW-0472">Membrane</keyword>
<dbReference type="Pfam" id="PF00873">
    <property type="entry name" value="ACR_tran"/>
    <property type="match status" value="1"/>
</dbReference>
<dbReference type="Gene3D" id="1.20.1640.10">
    <property type="entry name" value="Multidrug efflux transporter AcrB transmembrane domain"/>
    <property type="match status" value="2"/>
</dbReference>
<feature type="transmembrane region" description="Helical" evidence="2">
    <location>
        <begin position="1002"/>
        <end position="1023"/>
    </location>
</feature>
<gene>
    <name evidence="3" type="primary">swrC</name>
    <name evidence="3" type="ORF">LF1_44640</name>
</gene>
<feature type="transmembrane region" description="Helical" evidence="2">
    <location>
        <begin position="20"/>
        <end position="43"/>
    </location>
</feature>
<evidence type="ECO:0000256" key="2">
    <source>
        <dbReference type="SAM" id="Phobius"/>
    </source>
</evidence>
<dbReference type="SUPFAM" id="SSF82866">
    <property type="entry name" value="Multidrug efflux transporter AcrB transmembrane domain"/>
    <property type="match status" value="2"/>
</dbReference>
<dbReference type="PANTHER" id="PTHR32063">
    <property type="match status" value="1"/>
</dbReference>
<keyword evidence="2" id="KW-1133">Transmembrane helix</keyword>
<dbReference type="PRINTS" id="PR00702">
    <property type="entry name" value="ACRIFLAVINRP"/>
</dbReference>
<feature type="transmembrane region" description="Helical" evidence="2">
    <location>
        <begin position="450"/>
        <end position="472"/>
    </location>
</feature>
<dbReference type="Gene3D" id="3.30.70.1320">
    <property type="entry name" value="Multidrug efflux transporter AcrB pore domain like"/>
    <property type="match status" value="1"/>
</dbReference>
<feature type="transmembrane region" description="Helical" evidence="2">
    <location>
        <begin position="927"/>
        <end position="947"/>
    </location>
</feature>
<feature type="coiled-coil region" evidence="1">
    <location>
        <begin position="111"/>
        <end position="138"/>
    </location>
</feature>
<feature type="transmembrane region" description="Helical" evidence="2">
    <location>
        <begin position="953"/>
        <end position="974"/>
    </location>
</feature>
<dbReference type="GO" id="GO:0042910">
    <property type="term" value="F:xenobiotic transmembrane transporter activity"/>
    <property type="evidence" value="ECO:0007669"/>
    <property type="project" value="TreeGrafter"/>
</dbReference>
<evidence type="ECO:0000313" key="3">
    <source>
        <dbReference type="EMBL" id="KAA1261903.1"/>
    </source>
</evidence>
<evidence type="ECO:0000313" key="4">
    <source>
        <dbReference type="Proteomes" id="UP000322699"/>
    </source>
</evidence>
<dbReference type="Gene3D" id="3.30.2090.10">
    <property type="entry name" value="Multidrug efflux transporter AcrB TolC docking domain, DN and DC subdomains"/>
    <property type="match status" value="2"/>
</dbReference>
<dbReference type="AlphaFoldDB" id="A0A5B1CR97"/>
<feature type="transmembrane region" description="Helical" evidence="2">
    <location>
        <begin position="546"/>
        <end position="566"/>
    </location>
</feature>
<organism evidence="3 4">
    <name type="scientific">Rubripirellula obstinata</name>
    <dbReference type="NCBI Taxonomy" id="406547"/>
    <lineage>
        <taxon>Bacteria</taxon>
        <taxon>Pseudomonadati</taxon>
        <taxon>Planctomycetota</taxon>
        <taxon>Planctomycetia</taxon>
        <taxon>Pirellulales</taxon>
        <taxon>Pirellulaceae</taxon>
        <taxon>Rubripirellula</taxon>
    </lineage>
</organism>
<keyword evidence="4" id="KW-1185">Reference proteome</keyword>
<sequence>MTTQQHIPTVSEATGLERFFILRPVVGLLLLVLFVVGGVFAYMSLVKESLPDLAIPQATISTFWPGADPQTIEQEVTEKIENELSSLKGLKKYSSASFDSYSLIAVEFVATADINDSMQRLRSKINDAEAELPRDAEKPTVNQISVDDRPMLTLVLYGDVDSAILSRTATDLEDRLEKVAGVNEVKIGGLRKEAIRVQLLPERLIALGISPTQVRDRIQSANRDMPWGEIESDQLGGALRMVGRFRDIEELRRLPVDRLGQSGRVIRLAEVADVRRDLEREQTRAFLSDQGEPFRRSIEISLTKVPAADALIAIENAKAAIADAQTATDWPFGLEVRFTTDQSEQIWESLLRVFNNGWQAMLCVFFVLLLMLSWREALIAGLSIPVAFMGALTLIWMFGYTLNEMVLIGMVLALGLLVDVFILMMEGMHEGVYVEKLSFSRSAMWTVRRFALPAFAGQMTTILALAPLIMISGTSGKFIRILPITTIACLICSFIVAIAIDLPLSRYLLRRSKNQGDEHSLVDRLSMHVSSWLAQWSKRWTLRNRWTAGLSTVLALGLFVIGGIAFSTLPSTMYSKRDGRNLGVTVELPAGTTLDKSQRAADLVGEVLRGKPYLENVVKLVGSKSPMVQGSLGDALAPTTADYLIGFSCRFLPRDQRDFPAYDYVDGLRAELVEAINAKFAGANVILQAETGEPSAGDPIQIEIIGDSMETLRELSKQAQNVLRETPGAVDVRDNLGNVQVDIQLKPKREALDFYDISHDELASQVRYAMGDQEIGKFVVGNNDDDLEIRMGLAWPSRDGSLGGPTRLSELVSVRVFQKDGNTVPAMAVLDSNVGTSPISITRQDGQRSIIVSAKNQIRLPSEIIGDVTPKLDSLAANWPSGYRYKFGGEAEESAEAFGSAGYAMVIALFLVFALLVMLFGSFAQPFIILLTIPLALTGTFVGFYLLKMPFSFTAVIGVVSLIGIVVNDAIVMVETMNGYLRRGYEVIDAAARGGSDRVRPILSTSITTIIGLIPLALSDAMWEPLCFAIIFGLIASTILSLAIIPAMYILLTRPYAEALE</sequence>
<evidence type="ECO:0000256" key="1">
    <source>
        <dbReference type="SAM" id="Coils"/>
    </source>
</evidence>
<feature type="transmembrane region" description="Helical" evidence="2">
    <location>
        <begin position="1029"/>
        <end position="1052"/>
    </location>
</feature>
<dbReference type="InterPro" id="IPR027463">
    <property type="entry name" value="AcrB_DN_DC_subdom"/>
</dbReference>
<accession>A0A5B1CR97</accession>
<dbReference type="GO" id="GO:0005886">
    <property type="term" value="C:plasma membrane"/>
    <property type="evidence" value="ECO:0007669"/>
    <property type="project" value="TreeGrafter"/>
</dbReference>
<feature type="transmembrane region" description="Helical" evidence="2">
    <location>
        <begin position="901"/>
        <end position="920"/>
    </location>
</feature>
<dbReference type="Gene3D" id="3.30.70.1430">
    <property type="entry name" value="Multidrug efflux transporter AcrB pore domain"/>
    <property type="match status" value="2"/>
</dbReference>
<name>A0A5B1CR97_9BACT</name>
<feature type="transmembrane region" description="Helical" evidence="2">
    <location>
        <begin position="353"/>
        <end position="372"/>
    </location>
</feature>
<dbReference type="PANTHER" id="PTHR32063:SF24">
    <property type="entry name" value="CATION EFFLUX SYSTEM (ACRB_ACRD_ACRF FAMILY)"/>
    <property type="match status" value="1"/>
</dbReference>
<dbReference type="Gene3D" id="3.30.70.1440">
    <property type="entry name" value="Multidrug efflux transporter AcrB pore domain"/>
    <property type="match status" value="1"/>
</dbReference>
<feature type="transmembrane region" description="Helical" evidence="2">
    <location>
        <begin position="478"/>
        <end position="504"/>
    </location>
</feature>
<dbReference type="RefSeq" id="WP_068262684.1">
    <property type="nucleotide sequence ID" value="NZ_LWSK01000038.1"/>
</dbReference>
<dbReference type="EMBL" id="VRLW01000001">
    <property type="protein sequence ID" value="KAA1261903.1"/>
    <property type="molecule type" value="Genomic_DNA"/>
</dbReference>
<feature type="transmembrane region" description="Helical" evidence="2">
    <location>
        <begin position="405"/>
        <end position="429"/>
    </location>
</feature>
<proteinExistence type="predicted"/>
<dbReference type="InterPro" id="IPR001036">
    <property type="entry name" value="Acrflvin-R"/>
</dbReference>
<reference evidence="3 4" key="1">
    <citation type="submission" date="2019-08" db="EMBL/GenBank/DDBJ databases">
        <title>Deep-cultivation of Planctomycetes and their phenomic and genomic characterization uncovers novel biology.</title>
        <authorList>
            <person name="Wiegand S."/>
            <person name="Jogler M."/>
            <person name="Boedeker C."/>
            <person name="Pinto D."/>
            <person name="Vollmers J."/>
            <person name="Rivas-Marin E."/>
            <person name="Kohn T."/>
            <person name="Peeters S.H."/>
            <person name="Heuer A."/>
            <person name="Rast P."/>
            <person name="Oberbeckmann S."/>
            <person name="Bunk B."/>
            <person name="Jeske O."/>
            <person name="Meyerdierks A."/>
            <person name="Storesund J.E."/>
            <person name="Kallscheuer N."/>
            <person name="Luecker S."/>
            <person name="Lage O.M."/>
            <person name="Pohl T."/>
            <person name="Merkel B.J."/>
            <person name="Hornburger P."/>
            <person name="Mueller R.-W."/>
            <person name="Bruemmer F."/>
            <person name="Labrenz M."/>
            <person name="Spormann A.M."/>
            <person name="Op Den Camp H."/>
            <person name="Overmann J."/>
            <person name="Amann R."/>
            <person name="Jetten M.S.M."/>
            <person name="Mascher T."/>
            <person name="Medema M.H."/>
            <person name="Devos D.P."/>
            <person name="Kaster A.-K."/>
            <person name="Ovreas L."/>
            <person name="Rohde M."/>
            <person name="Galperin M.Y."/>
            <person name="Jogler C."/>
        </authorList>
    </citation>
    <scope>NUCLEOTIDE SEQUENCE [LARGE SCALE GENOMIC DNA]</scope>
    <source>
        <strain evidence="3 4">LF1</strain>
    </source>
</reference>
<dbReference type="SUPFAM" id="SSF82693">
    <property type="entry name" value="Multidrug efflux transporter AcrB pore domain, PN1, PN2, PC1 and PC2 subdomains"/>
    <property type="match status" value="2"/>
</dbReference>
<comment type="caution">
    <text evidence="3">The sequence shown here is derived from an EMBL/GenBank/DDBJ whole genome shotgun (WGS) entry which is preliminary data.</text>
</comment>
<dbReference type="OrthoDB" id="9798415at2"/>
<protein>
    <submittedName>
        <fullName evidence="3">Swarming motility protein SwrC</fullName>
    </submittedName>
</protein>
<keyword evidence="2" id="KW-0812">Transmembrane</keyword>
<dbReference type="Proteomes" id="UP000322699">
    <property type="component" value="Unassembled WGS sequence"/>
</dbReference>
<feature type="transmembrane region" description="Helical" evidence="2">
    <location>
        <begin position="379"/>
        <end position="399"/>
    </location>
</feature>
<dbReference type="SUPFAM" id="SSF82714">
    <property type="entry name" value="Multidrug efflux transporter AcrB TolC docking domain, DN and DC subdomains"/>
    <property type="match status" value="1"/>
</dbReference>